<dbReference type="SMART" id="SM00342">
    <property type="entry name" value="HTH_ARAC"/>
    <property type="match status" value="1"/>
</dbReference>
<evidence type="ECO:0000313" key="6">
    <source>
        <dbReference type="EMBL" id="MBA4861121.1"/>
    </source>
</evidence>
<feature type="domain" description="HTH araC/xylS-type" evidence="5">
    <location>
        <begin position="216"/>
        <end position="317"/>
    </location>
</feature>
<accession>A0A7W2HET4</accession>
<evidence type="ECO:0000313" key="7">
    <source>
        <dbReference type="Proteomes" id="UP000586976"/>
    </source>
</evidence>
<evidence type="ECO:0000256" key="2">
    <source>
        <dbReference type="ARBA" id="ARBA00023125"/>
    </source>
</evidence>
<name>A0A7W2HET4_9ACTN</name>
<dbReference type="Pfam" id="PF14525">
    <property type="entry name" value="AraC_binding_2"/>
    <property type="match status" value="1"/>
</dbReference>
<dbReference type="InterPro" id="IPR050204">
    <property type="entry name" value="AraC_XylS_family_regulators"/>
</dbReference>
<evidence type="ECO:0000256" key="3">
    <source>
        <dbReference type="ARBA" id="ARBA00023163"/>
    </source>
</evidence>
<feature type="region of interest" description="Disordered" evidence="4">
    <location>
        <begin position="316"/>
        <end position="337"/>
    </location>
</feature>
<dbReference type="PROSITE" id="PS01124">
    <property type="entry name" value="HTH_ARAC_FAMILY_2"/>
    <property type="match status" value="1"/>
</dbReference>
<dbReference type="GO" id="GO:0043565">
    <property type="term" value="F:sequence-specific DNA binding"/>
    <property type="evidence" value="ECO:0007669"/>
    <property type="project" value="InterPro"/>
</dbReference>
<dbReference type="SUPFAM" id="SSF46689">
    <property type="entry name" value="Homeodomain-like"/>
    <property type="match status" value="1"/>
</dbReference>
<proteinExistence type="predicted"/>
<dbReference type="PANTHER" id="PTHR46796">
    <property type="entry name" value="HTH-TYPE TRANSCRIPTIONAL ACTIVATOR RHAS-RELATED"/>
    <property type="match status" value="1"/>
</dbReference>
<dbReference type="InterPro" id="IPR009057">
    <property type="entry name" value="Homeodomain-like_sf"/>
</dbReference>
<dbReference type="EMBL" id="JACEQY010000004">
    <property type="protein sequence ID" value="MBA4861121.1"/>
    <property type="molecule type" value="Genomic_DNA"/>
</dbReference>
<gene>
    <name evidence="6" type="ORF">H1V43_06940</name>
</gene>
<protein>
    <submittedName>
        <fullName evidence="6">Helix-turn-helix domain-containing protein</fullName>
    </submittedName>
</protein>
<evidence type="ECO:0000259" key="5">
    <source>
        <dbReference type="PROSITE" id="PS01124"/>
    </source>
</evidence>
<reference evidence="6 7" key="1">
    <citation type="submission" date="2020-07" db="EMBL/GenBank/DDBJ databases">
        <title>Streptomyces isolated from Indian soil.</title>
        <authorList>
            <person name="Mandal S."/>
            <person name="Maiti P.K."/>
        </authorList>
    </citation>
    <scope>NUCLEOTIDE SEQUENCE [LARGE SCALE GENOMIC DNA]</scope>
    <source>
        <strain evidence="6 7">PSKA54</strain>
    </source>
</reference>
<keyword evidence="3" id="KW-0804">Transcription</keyword>
<dbReference type="InterPro" id="IPR035418">
    <property type="entry name" value="AraC-bd_2"/>
</dbReference>
<dbReference type="RefSeq" id="WP_181863159.1">
    <property type="nucleotide sequence ID" value="NZ_JACEQY010000004.1"/>
</dbReference>
<keyword evidence="2" id="KW-0238">DNA-binding</keyword>
<dbReference type="InterPro" id="IPR018060">
    <property type="entry name" value="HTH_AraC"/>
</dbReference>
<sequence>MTVTVSTEQVPPRDRQAFFADAVMQTHFRHDMTFLEGPGPFSASITTDQLGPLRINRVLSGPAHVSRTRRLLSHDPEEFVTVGVHRRGAPRMLAQDGRETGAMRPGDMVILTSYGPYASVYTEPVEIVSVMLPRPALLVPDSDLHGLTGGIIPGDEGLGRLLSPFLSRLADTAASHTPEVGEQLARNVTDLLATLCAERLGHDRIDAETAQRALLLRIRFFINRNLAHPGLSPESIARAHCISTRYLHKLFQGEGMTVSRWILRRRLEECRRELDPRGPRTPTVSSVARRWGFTHLAHFSRAFRAAYGMSPREWQERSSLPAPGWPLPDLPEQGTAT</sequence>
<keyword evidence="1" id="KW-0805">Transcription regulation</keyword>
<organism evidence="6 7">
    <name type="scientific">Streptomyces himalayensis subsp. aureolus</name>
    <dbReference type="NCBI Taxonomy" id="2758039"/>
    <lineage>
        <taxon>Bacteria</taxon>
        <taxon>Bacillati</taxon>
        <taxon>Actinomycetota</taxon>
        <taxon>Actinomycetes</taxon>
        <taxon>Kitasatosporales</taxon>
        <taxon>Streptomycetaceae</taxon>
        <taxon>Streptomyces</taxon>
        <taxon>Streptomyces himalayensis</taxon>
    </lineage>
</organism>
<comment type="caution">
    <text evidence="6">The sequence shown here is derived from an EMBL/GenBank/DDBJ whole genome shotgun (WGS) entry which is preliminary data.</text>
</comment>
<dbReference type="InterPro" id="IPR020449">
    <property type="entry name" value="Tscrpt_reg_AraC-type_HTH"/>
</dbReference>
<dbReference type="Pfam" id="PF12833">
    <property type="entry name" value="HTH_18"/>
    <property type="match status" value="1"/>
</dbReference>
<evidence type="ECO:0000256" key="1">
    <source>
        <dbReference type="ARBA" id="ARBA00023015"/>
    </source>
</evidence>
<dbReference type="AlphaFoldDB" id="A0A7W2HET4"/>
<dbReference type="Gene3D" id="1.10.10.60">
    <property type="entry name" value="Homeodomain-like"/>
    <property type="match status" value="1"/>
</dbReference>
<dbReference type="Proteomes" id="UP000586976">
    <property type="component" value="Unassembled WGS sequence"/>
</dbReference>
<dbReference type="PANTHER" id="PTHR46796:SF6">
    <property type="entry name" value="ARAC SUBFAMILY"/>
    <property type="match status" value="1"/>
</dbReference>
<dbReference type="PRINTS" id="PR00032">
    <property type="entry name" value="HTHARAC"/>
</dbReference>
<evidence type="ECO:0000256" key="4">
    <source>
        <dbReference type="SAM" id="MobiDB-lite"/>
    </source>
</evidence>
<keyword evidence="7" id="KW-1185">Reference proteome</keyword>
<dbReference type="GO" id="GO:0003700">
    <property type="term" value="F:DNA-binding transcription factor activity"/>
    <property type="evidence" value="ECO:0007669"/>
    <property type="project" value="InterPro"/>
</dbReference>